<comment type="caution">
    <text evidence="1">The sequence shown here is derived from an EMBL/GenBank/DDBJ whole genome shotgun (WGS) entry which is preliminary data.</text>
</comment>
<dbReference type="EMBL" id="CADCXN010000053">
    <property type="protein sequence ID" value="CAA9890577.1"/>
    <property type="molecule type" value="Genomic_DNA"/>
</dbReference>
<evidence type="ECO:0000313" key="2">
    <source>
        <dbReference type="Proteomes" id="UP000494216"/>
    </source>
</evidence>
<gene>
    <name evidence="1" type="ORF">METHB2_250001</name>
</gene>
<reference evidence="1 2" key="1">
    <citation type="submission" date="2020-02" db="EMBL/GenBank/DDBJ databases">
        <authorList>
            <person name="Hogendoorn C."/>
        </authorList>
    </citation>
    <scope>NUCLEOTIDE SEQUENCE [LARGE SCALE GENOMIC DNA]</scope>
    <source>
        <strain evidence="1">METHB21</strain>
    </source>
</reference>
<dbReference type="Proteomes" id="UP000494216">
    <property type="component" value="Unassembled WGS sequence"/>
</dbReference>
<organism evidence="1 2">
    <name type="scientific">Candidatus Methylobacter favarea</name>
    <dbReference type="NCBI Taxonomy" id="2707345"/>
    <lineage>
        <taxon>Bacteria</taxon>
        <taxon>Pseudomonadati</taxon>
        <taxon>Pseudomonadota</taxon>
        <taxon>Gammaproteobacteria</taxon>
        <taxon>Methylococcales</taxon>
        <taxon>Methylococcaceae</taxon>
        <taxon>Methylobacter</taxon>
    </lineage>
</organism>
<protein>
    <submittedName>
        <fullName evidence="1">Uncharacterized protein</fullName>
    </submittedName>
</protein>
<name>A0A8S0XFQ9_9GAMM</name>
<proteinExistence type="predicted"/>
<evidence type="ECO:0000313" key="1">
    <source>
        <dbReference type="EMBL" id="CAA9890577.1"/>
    </source>
</evidence>
<accession>A0A8S0XFQ9</accession>
<sequence length="53" mass="6128">MQLCLINEESSLFEDILRMSAYPSILGSFVAWGERLLGFGWRRSENKIFACLE</sequence>
<dbReference type="AlphaFoldDB" id="A0A8S0XFQ9"/>
<keyword evidence="2" id="KW-1185">Reference proteome</keyword>